<protein>
    <submittedName>
        <fullName evidence="1">Uncharacterized protein</fullName>
    </submittedName>
</protein>
<sequence length="41" mass="4982">MTNFIIIIDEKHDLIIRNINQLLQHIIYIIDEEQDFTNIID</sequence>
<proteinExistence type="predicted"/>
<reference evidence="1" key="1">
    <citation type="journal article" date="2020" name="Nature">
        <title>Giant virus diversity and host interactions through global metagenomics.</title>
        <authorList>
            <person name="Schulz F."/>
            <person name="Roux S."/>
            <person name="Paez-Espino D."/>
            <person name="Jungbluth S."/>
            <person name="Walsh D.A."/>
            <person name="Denef V.J."/>
            <person name="McMahon K.D."/>
            <person name="Konstantinidis K.T."/>
            <person name="Eloe-Fadrosh E.A."/>
            <person name="Kyrpides N.C."/>
            <person name="Woyke T."/>
        </authorList>
    </citation>
    <scope>NUCLEOTIDE SEQUENCE</scope>
    <source>
        <strain evidence="1">GVMAG-M-3300009155-2</strain>
    </source>
</reference>
<dbReference type="AlphaFoldDB" id="A0A6C0EPZ7"/>
<evidence type="ECO:0000313" key="1">
    <source>
        <dbReference type="EMBL" id="QHT31266.1"/>
    </source>
</evidence>
<dbReference type="EMBL" id="MN738917">
    <property type="protein sequence ID" value="QHT31266.1"/>
    <property type="molecule type" value="Genomic_DNA"/>
</dbReference>
<name>A0A6C0EPZ7_9ZZZZ</name>
<organism evidence="1">
    <name type="scientific">viral metagenome</name>
    <dbReference type="NCBI Taxonomy" id="1070528"/>
    <lineage>
        <taxon>unclassified sequences</taxon>
        <taxon>metagenomes</taxon>
        <taxon>organismal metagenomes</taxon>
    </lineage>
</organism>
<accession>A0A6C0EPZ7</accession>